<evidence type="ECO:0000313" key="2">
    <source>
        <dbReference type="EMBL" id="WTZ14339.1"/>
    </source>
</evidence>
<organism evidence="2">
    <name type="scientific">Streptomyces sp. NBC_01393</name>
    <dbReference type="NCBI Taxonomy" id="2903851"/>
    <lineage>
        <taxon>Bacteria</taxon>
        <taxon>Bacillati</taxon>
        <taxon>Actinomycetota</taxon>
        <taxon>Actinomycetes</taxon>
        <taxon>Kitasatosporales</taxon>
        <taxon>Streptomycetaceae</taxon>
        <taxon>Streptomyces</taxon>
    </lineage>
</organism>
<evidence type="ECO:0000259" key="1">
    <source>
        <dbReference type="Pfam" id="PF07883"/>
    </source>
</evidence>
<dbReference type="InterPro" id="IPR013096">
    <property type="entry name" value="Cupin_2"/>
</dbReference>
<reference evidence="2" key="1">
    <citation type="submission" date="2022-10" db="EMBL/GenBank/DDBJ databases">
        <title>The complete genomes of actinobacterial strains from the NBC collection.</title>
        <authorList>
            <person name="Joergensen T.S."/>
            <person name="Alvarez Arevalo M."/>
            <person name="Sterndorff E.B."/>
            <person name="Faurdal D."/>
            <person name="Vuksanovic O."/>
            <person name="Mourched A.-S."/>
            <person name="Charusanti P."/>
            <person name="Shaw S."/>
            <person name="Blin K."/>
            <person name="Weber T."/>
        </authorList>
    </citation>
    <scope>NUCLEOTIDE SEQUENCE</scope>
    <source>
        <strain evidence="2">NBC_01393</strain>
    </source>
</reference>
<dbReference type="InterPro" id="IPR011051">
    <property type="entry name" value="RmlC_Cupin_sf"/>
</dbReference>
<name>A0AAU3I9E1_9ACTN</name>
<feature type="domain" description="Cupin type-2" evidence="1">
    <location>
        <begin position="48"/>
        <end position="105"/>
    </location>
</feature>
<accession>A0AAU3I9E1</accession>
<proteinExistence type="predicted"/>
<dbReference type="Gene3D" id="2.60.120.10">
    <property type="entry name" value="Jelly Rolls"/>
    <property type="match status" value="1"/>
</dbReference>
<dbReference type="AlphaFoldDB" id="A0AAU3I9E1"/>
<dbReference type="PANTHER" id="PTHR36440">
    <property type="entry name" value="PUTATIVE (AFU_ORTHOLOGUE AFUA_8G07350)-RELATED"/>
    <property type="match status" value="1"/>
</dbReference>
<dbReference type="PANTHER" id="PTHR36440:SF1">
    <property type="entry name" value="PUTATIVE (AFU_ORTHOLOGUE AFUA_8G07350)-RELATED"/>
    <property type="match status" value="1"/>
</dbReference>
<dbReference type="InterPro" id="IPR053146">
    <property type="entry name" value="QDO-like"/>
</dbReference>
<dbReference type="EMBL" id="CP109546">
    <property type="protein sequence ID" value="WTZ14339.1"/>
    <property type="molecule type" value="Genomic_DNA"/>
</dbReference>
<dbReference type="SUPFAM" id="SSF51182">
    <property type="entry name" value="RmlC-like cupins"/>
    <property type="match status" value="1"/>
</dbReference>
<protein>
    <submittedName>
        <fullName evidence="2">Cupin domain-containing protein</fullName>
    </submittedName>
</protein>
<gene>
    <name evidence="2" type="ORF">OG699_44175</name>
</gene>
<dbReference type="Pfam" id="PF07883">
    <property type="entry name" value="Cupin_2"/>
    <property type="match status" value="1"/>
</dbReference>
<sequence length="159" mass="17017">MIAPFPDNTFAGADSEPFWFLGGRARILVPGSRTGGALSVMEFFDTAGHAPPRHIHADEDEVWIVLDGEVSFFVGDQRHELEPGQIAFGPRGVPHSYLVRSETARLAVAFTPSRVEGWFSANGTPATRLDDVAPAFDIGNILASAESFRVSVAGPPPTA</sequence>
<dbReference type="InterPro" id="IPR014710">
    <property type="entry name" value="RmlC-like_jellyroll"/>
</dbReference>